<dbReference type="Proteomes" id="UP000285793">
    <property type="component" value="Unassembled WGS sequence"/>
</dbReference>
<dbReference type="PANTHER" id="PTHR32114:SF2">
    <property type="entry name" value="ABC TRANSPORTER ABCH.3"/>
    <property type="match status" value="1"/>
</dbReference>
<dbReference type="EMBL" id="PQJL01000239">
    <property type="protein sequence ID" value="ROW49509.1"/>
    <property type="molecule type" value="Genomic_DNA"/>
</dbReference>
<dbReference type="AlphaFoldDB" id="A0A423XPN8"/>
<dbReference type="GO" id="GO:0006302">
    <property type="term" value="P:double-strand break repair"/>
    <property type="evidence" value="ECO:0007669"/>
    <property type="project" value="InterPro"/>
</dbReference>
<proteinExistence type="predicted"/>
<dbReference type="Pfam" id="PF13476">
    <property type="entry name" value="AAA_23"/>
    <property type="match status" value="1"/>
</dbReference>
<evidence type="ECO:0000259" key="1">
    <source>
        <dbReference type="Pfam" id="PF13476"/>
    </source>
</evidence>
<dbReference type="Gene3D" id="3.40.50.300">
    <property type="entry name" value="P-loop containing nucleotide triphosphate hydrolases"/>
    <property type="match status" value="1"/>
</dbReference>
<gene>
    <name evidence="2" type="ORF">C3E80_22135</name>
</gene>
<dbReference type="InterPro" id="IPR038729">
    <property type="entry name" value="Rad50/SbcC_AAA"/>
</dbReference>
<accession>A0A423XPN8</accession>
<feature type="non-terminal residue" evidence="2">
    <location>
        <position position="61"/>
    </location>
</feature>
<evidence type="ECO:0000313" key="2">
    <source>
        <dbReference type="EMBL" id="ROW49509.1"/>
    </source>
</evidence>
<evidence type="ECO:0000313" key="3">
    <source>
        <dbReference type="Proteomes" id="UP000285793"/>
    </source>
</evidence>
<comment type="caution">
    <text evidence="2">The sequence shown here is derived from an EMBL/GenBank/DDBJ whole genome shotgun (WGS) entry which is preliminary data.</text>
</comment>
<dbReference type="RefSeq" id="WP_148077594.1">
    <property type="nucleotide sequence ID" value="NZ_PQJL01000239.1"/>
</dbReference>
<reference evidence="2 3" key="1">
    <citation type="journal article" date="2018" name="Front. Microbiol.">
        <title>An Investigation of an Acute Gastroenteritis Outbreak: Cronobacter sakazakii, a Potential Cause of Food-Borne Illness.</title>
        <authorList>
            <person name="Yong W."/>
            <person name="Guo B."/>
            <person name="Shi X."/>
            <person name="Cheng T."/>
            <person name="Chen M."/>
            <person name="Jiang X."/>
            <person name="Ye Y."/>
            <person name="Wang J."/>
            <person name="Xie G."/>
            <person name="Ding J."/>
        </authorList>
    </citation>
    <scope>NUCLEOTIDE SEQUENCE [LARGE SCALE GENOMIC DNA]</scope>
    <source>
        <strain evidence="2 3">S1</strain>
    </source>
</reference>
<dbReference type="SUPFAM" id="SSF52540">
    <property type="entry name" value="P-loop containing nucleoside triphosphate hydrolases"/>
    <property type="match status" value="1"/>
</dbReference>
<protein>
    <recommendedName>
        <fullName evidence="1">Rad50/SbcC-type AAA domain-containing protein</fullName>
    </recommendedName>
</protein>
<organism evidence="2 3">
    <name type="scientific">Cronobacter malonaticus</name>
    <dbReference type="NCBI Taxonomy" id="413503"/>
    <lineage>
        <taxon>Bacteria</taxon>
        <taxon>Pseudomonadati</taxon>
        <taxon>Pseudomonadota</taxon>
        <taxon>Gammaproteobacteria</taxon>
        <taxon>Enterobacterales</taxon>
        <taxon>Enterobacteriaceae</taxon>
        <taxon>Cronobacter</taxon>
    </lineage>
</organism>
<dbReference type="GO" id="GO:0016887">
    <property type="term" value="F:ATP hydrolysis activity"/>
    <property type="evidence" value="ECO:0007669"/>
    <property type="project" value="InterPro"/>
</dbReference>
<dbReference type="InterPro" id="IPR027417">
    <property type="entry name" value="P-loop_NTPase"/>
</dbReference>
<name>A0A423XPN8_9ENTR</name>
<sequence>MLIKQLVLHNFRVFNGTHTIDLAPRKRPHEVNHRPILLFGGLNGAGKTSILSAIRLALYGR</sequence>
<dbReference type="PANTHER" id="PTHR32114">
    <property type="entry name" value="ABC TRANSPORTER ABCH.3"/>
    <property type="match status" value="1"/>
</dbReference>
<feature type="domain" description="Rad50/SbcC-type AAA" evidence="1">
    <location>
        <begin position="5"/>
        <end position="60"/>
    </location>
</feature>